<dbReference type="InterPro" id="IPR038148">
    <property type="entry name" value="Tn1545/Tn916_Xis"/>
</dbReference>
<evidence type="ECO:0000313" key="2">
    <source>
        <dbReference type="EMBL" id="RMB58480.1"/>
    </source>
</evidence>
<dbReference type="Gene3D" id="3.90.105.50">
    <property type="match status" value="1"/>
</dbReference>
<dbReference type="InterPro" id="IPR009061">
    <property type="entry name" value="DNA-bd_dom_put_sf"/>
</dbReference>
<organism evidence="2 3">
    <name type="scientific">Dokdonia sinensis</name>
    <dbReference type="NCBI Taxonomy" id="2479847"/>
    <lineage>
        <taxon>Bacteria</taxon>
        <taxon>Pseudomonadati</taxon>
        <taxon>Bacteroidota</taxon>
        <taxon>Flavobacteriia</taxon>
        <taxon>Flavobacteriales</taxon>
        <taxon>Flavobacteriaceae</taxon>
        <taxon>Dokdonia</taxon>
    </lineage>
</organism>
<dbReference type="OrthoDB" id="1366685at2"/>
<gene>
    <name evidence="2" type="ORF">EAX61_09230</name>
</gene>
<dbReference type="RefSeq" id="WP_121917404.1">
    <property type="nucleotide sequence ID" value="NZ_REFV01000008.1"/>
</dbReference>
<dbReference type="AlphaFoldDB" id="A0A3M0G0J4"/>
<keyword evidence="3" id="KW-1185">Reference proteome</keyword>
<dbReference type="GO" id="GO:0003677">
    <property type="term" value="F:DNA binding"/>
    <property type="evidence" value="ECO:0007669"/>
    <property type="project" value="UniProtKB-KW"/>
</dbReference>
<dbReference type="Pfam" id="PF12728">
    <property type="entry name" value="HTH_17"/>
    <property type="match status" value="1"/>
</dbReference>
<reference evidence="2 3" key="1">
    <citation type="submission" date="2018-10" db="EMBL/GenBank/DDBJ databases">
        <title>Dokdonia luteus sp. nov., isolated from sea water.</title>
        <authorList>
            <person name="Zhou L.Y."/>
            <person name="Du Z.J."/>
        </authorList>
    </citation>
    <scope>NUCLEOTIDE SEQUENCE [LARGE SCALE GENOMIC DNA]</scope>
    <source>
        <strain evidence="2 3">SH27</strain>
    </source>
</reference>
<dbReference type="Proteomes" id="UP000281985">
    <property type="component" value="Unassembled WGS sequence"/>
</dbReference>
<proteinExistence type="predicted"/>
<comment type="caution">
    <text evidence="2">The sequence shown here is derived from an EMBL/GenBank/DDBJ whole genome shotgun (WGS) entry which is preliminary data.</text>
</comment>
<dbReference type="EMBL" id="REFV01000008">
    <property type="protein sequence ID" value="RMB58480.1"/>
    <property type="molecule type" value="Genomic_DNA"/>
</dbReference>
<evidence type="ECO:0000313" key="3">
    <source>
        <dbReference type="Proteomes" id="UP000281985"/>
    </source>
</evidence>
<sequence length="95" mass="10922">MKLIITSKEDLEDLVQTSLNDALGQFYKNRANQKKKSKNLTVKESAALLKVSEITIRNYIKKGLISAEKIGSRIIINREKLENTLKEVKSLKYKR</sequence>
<accession>A0A3M0G0J4</accession>
<evidence type="ECO:0000259" key="1">
    <source>
        <dbReference type="Pfam" id="PF12728"/>
    </source>
</evidence>
<name>A0A3M0G0J4_9FLAO</name>
<dbReference type="NCBIfam" id="TIGR01764">
    <property type="entry name" value="excise"/>
    <property type="match status" value="1"/>
</dbReference>
<protein>
    <submittedName>
        <fullName evidence="2">DNA-binding protein</fullName>
    </submittedName>
</protein>
<keyword evidence="2" id="KW-0238">DNA-binding</keyword>
<dbReference type="SUPFAM" id="SSF46955">
    <property type="entry name" value="Putative DNA-binding domain"/>
    <property type="match status" value="1"/>
</dbReference>
<dbReference type="InterPro" id="IPR041657">
    <property type="entry name" value="HTH_17"/>
</dbReference>
<dbReference type="InterPro" id="IPR010093">
    <property type="entry name" value="SinI_DNA-bd"/>
</dbReference>
<feature type="domain" description="Helix-turn-helix" evidence="1">
    <location>
        <begin position="40"/>
        <end position="82"/>
    </location>
</feature>